<evidence type="ECO:0000313" key="1">
    <source>
        <dbReference type="EMBL" id="KAI8538556.1"/>
    </source>
</evidence>
<sequence>MCVALSLHLVAPLIPPTNDDRAALCGNGFVAALFSGFVAALPRLPFRPRTLVLTFIQFELVSELSSQMRANETDYAPPAKTTSKGFLIDVVIIVISMMARSKAKARKSILPPTKVNVKKGALVNEGSSSQKEQRKPSGFAVYVKDFTRGLKKIFKEDNIIKQIEVMATMSEWWNAGYWRKKYDPNYDGSSSDEQNDEDDVNDDESSEEEGNNCPPRPKKKKKSKGERKIKKKVPGIEIFKLENVIKEGNTDRRFHRAYMLFTLACLLCPTTKEVGGNRLFPGVVADDLETIKTYKWPAFVLDWLVNQIRNYKICIDKYKDFMRQFMSNSKFLHEMDAAMGEPSVRSPVVGIPVEDEGDSPQFSGNFEHQNDEQGEGEEDDQIQQMGEEEEDGDQIKEIGDDIE</sequence>
<organism evidence="1 2">
    <name type="scientific">Rhododendron molle</name>
    <name type="common">Chinese azalea</name>
    <name type="synonym">Azalea mollis</name>
    <dbReference type="NCBI Taxonomy" id="49168"/>
    <lineage>
        <taxon>Eukaryota</taxon>
        <taxon>Viridiplantae</taxon>
        <taxon>Streptophyta</taxon>
        <taxon>Embryophyta</taxon>
        <taxon>Tracheophyta</taxon>
        <taxon>Spermatophyta</taxon>
        <taxon>Magnoliopsida</taxon>
        <taxon>eudicotyledons</taxon>
        <taxon>Gunneridae</taxon>
        <taxon>Pentapetalae</taxon>
        <taxon>asterids</taxon>
        <taxon>Ericales</taxon>
        <taxon>Ericaceae</taxon>
        <taxon>Ericoideae</taxon>
        <taxon>Rhodoreae</taxon>
        <taxon>Rhododendron</taxon>
    </lineage>
</organism>
<reference evidence="1" key="1">
    <citation type="submission" date="2022-02" db="EMBL/GenBank/DDBJ databases">
        <title>Plant Genome Project.</title>
        <authorList>
            <person name="Zhang R.-G."/>
        </authorList>
    </citation>
    <scope>NUCLEOTIDE SEQUENCE</scope>
    <source>
        <strain evidence="1">AT1</strain>
    </source>
</reference>
<proteinExistence type="predicted"/>
<gene>
    <name evidence="1" type="ORF">RHMOL_Rhmol09G0113000</name>
</gene>
<protein>
    <submittedName>
        <fullName evidence="1">Uncharacterized protein</fullName>
    </submittedName>
</protein>
<keyword evidence="2" id="KW-1185">Reference proteome</keyword>
<dbReference type="EMBL" id="CM046396">
    <property type="protein sequence ID" value="KAI8538556.1"/>
    <property type="molecule type" value="Genomic_DNA"/>
</dbReference>
<accession>A0ACC0MC03</accession>
<comment type="caution">
    <text evidence="1">The sequence shown here is derived from an EMBL/GenBank/DDBJ whole genome shotgun (WGS) entry which is preliminary data.</text>
</comment>
<name>A0ACC0MC03_RHOML</name>
<dbReference type="Proteomes" id="UP001062846">
    <property type="component" value="Chromosome 9"/>
</dbReference>
<evidence type="ECO:0000313" key="2">
    <source>
        <dbReference type="Proteomes" id="UP001062846"/>
    </source>
</evidence>